<evidence type="ECO:0000256" key="4">
    <source>
        <dbReference type="SAM" id="MobiDB-lite"/>
    </source>
</evidence>
<feature type="region of interest" description="Disordered" evidence="4">
    <location>
        <begin position="328"/>
        <end position="372"/>
    </location>
</feature>
<evidence type="ECO:0000259" key="5">
    <source>
        <dbReference type="PROSITE" id="PS50011"/>
    </source>
</evidence>
<dbReference type="InterPro" id="IPR050117">
    <property type="entry name" value="MAPK"/>
</dbReference>
<feature type="region of interest" description="Disordered" evidence="4">
    <location>
        <begin position="462"/>
        <end position="504"/>
    </location>
</feature>
<feature type="compositionally biased region" description="Pro residues" evidence="4">
    <location>
        <begin position="331"/>
        <end position="342"/>
    </location>
</feature>
<dbReference type="PROSITE" id="PS50011">
    <property type="entry name" value="PROTEIN_KINASE_DOM"/>
    <property type="match status" value="1"/>
</dbReference>
<dbReference type="SMART" id="SM00220">
    <property type="entry name" value="S_TKc"/>
    <property type="match status" value="1"/>
</dbReference>
<dbReference type="GeneID" id="94829564"/>
<evidence type="ECO:0000256" key="2">
    <source>
        <dbReference type="ARBA" id="ARBA00022840"/>
    </source>
</evidence>
<dbReference type="Gene3D" id="1.10.510.10">
    <property type="entry name" value="Transferase(Phosphotransferase) domain 1"/>
    <property type="match status" value="1"/>
</dbReference>
<feature type="compositionally biased region" description="Pro residues" evidence="4">
    <location>
        <begin position="465"/>
        <end position="487"/>
    </location>
</feature>
<feature type="domain" description="Protein kinase" evidence="5">
    <location>
        <begin position="8"/>
        <end position="293"/>
    </location>
</feature>
<feature type="region of interest" description="Disordered" evidence="4">
    <location>
        <begin position="552"/>
        <end position="604"/>
    </location>
</feature>
<reference evidence="6" key="1">
    <citation type="submission" date="2016-10" db="EMBL/GenBank/DDBJ databases">
        <authorList>
            <person name="Benchimol M."/>
            <person name="Almeida L.G."/>
            <person name="Vasconcelos A.T."/>
            <person name="Perreira-Neves A."/>
            <person name="Rosa I.A."/>
            <person name="Tasca T."/>
            <person name="Bogo M.R."/>
            <person name="de Souza W."/>
        </authorList>
    </citation>
    <scope>NUCLEOTIDE SEQUENCE [LARGE SCALE GENOMIC DNA]</scope>
    <source>
        <strain evidence="6">K</strain>
    </source>
</reference>
<sequence length="604" mass="68023">MTSLGPDFRIISKLGEGSFAEVFKVRTNRTGQFYAVKRLKKRYRSIEEVNRLPEVLFLRQLQGNPNVIKLIDLIYDQKNGYVAIVFELMDCNLYELLSEHKKPYDEDISLLLIYQLLRAVSYMHSKNMFHRDIKPENCMVDKETLCLKLCDFGSTRGVASAAPYTEYVSTRWYRAPECILTSGSYGPEVDEWAAGCMLFELLTTRPLFPGKHEIDQIAKIHNLLGTPARDVLAQFRRNPNTQISFQFPQRPAQDLHRLLPKVSQDTIDLLQRLLTYNPQDRITASDALAHPAFEVIQHYYDNWATTTDQSMPFSSYYLHVARGKNVAPRPSIAPPPTIPNPSQPDINNSMNNSHNSSLHNSSNNSINSDNVDAQDKPQQAVVIPNIAQPKPAVVIHPSNILNQQPTKPQVKLPSIIQQHPNQPQVNIPIHVQKPTFTTTTIDSSLSSKPPHNQYLHNLNQQVQPQPQPQPQIKPPPMIYNPVQPPKQPSGLSKPKVKMPGGGPPSFDPALMEARIRAAQRIKEYQEKMRAQAPRKTHVGAGAAAPFHGPAFNYAPPKQPQHFQMPKPEILKPRLPPQYKLGPNQQKGGAGGKYSHLPGFGNQPF</sequence>
<dbReference type="InterPro" id="IPR000719">
    <property type="entry name" value="Prot_kinase_dom"/>
</dbReference>
<feature type="binding site" evidence="3">
    <location>
        <position position="37"/>
    </location>
    <ligand>
        <name>ATP</name>
        <dbReference type="ChEBI" id="CHEBI:30616"/>
    </ligand>
</feature>
<keyword evidence="6" id="KW-0418">Kinase</keyword>
<dbReference type="PROSITE" id="PS00108">
    <property type="entry name" value="PROTEIN_KINASE_ST"/>
    <property type="match status" value="1"/>
</dbReference>
<dbReference type="InterPro" id="IPR011009">
    <property type="entry name" value="Kinase-like_dom_sf"/>
</dbReference>
<dbReference type="AlphaFoldDB" id="A0A1J4JIR1"/>
<dbReference type="Pfam" id="PF00069">
    <property type="entry name" value="Pkinase"/>
    <property type="match status" value="1"/>
</dbReference>
<dbReference type="OrthoDB" id="2158884at2759"/>
<comment type="caution">
    <text evidence="6">The sequence shown here is derived from an EMBL/GenBank/DDBJ whole genome shotgun (WGS) entry which is preliminary data.</text>
</comment>
<dbReference type="PANTHER" id="PTHR24055">
    <property type="entry name" value="MITOGEN-ACTIVATED PROTEIN KINASE"/>
    <property type="match status" value="1"/>
</dbReference>
<dbReference type="EMBL" id="MLAK01001115">
    <property type="protein sequence ID" value="OHS97429.1"/>
    <property type="molecule type" value="Genomic_DNA"/>
</dbReference>
<gene>
    <name evidence="6" type="ORF">TRFO_09419</name>
</gene>
<organism evidence="6 7">
    <name type="scientific">Tritrichomonas foetus</name>
    <dbReference type="NCBI Taxonomy" id="1144522"/>
    <lineage>
        <taxon>Eukaryota</taxon>
        <taxon>Metamonada</taxon>
        <taxon>Parabasalia</taxon>
        <taxon>Tritrichomonadida</taxon>
        <taxon>Tritrichomonadidae</taxon>
        <taxon>Tritrichomonas</taxon>
    </lineage>
</organism>
<accession>A0A1J4JIR1</accession>
<feature type="compositionally biased region" description="Low complexity" evidence="4">
    <location>
        <begin position="343"/>
        <end position="370"/>
    </location>
</feature>
<name>A0A1J4JIR1_9EUKA</name>
<proteinExistence type="predicted"/>
<evidence type="ECO:0000256" key="1">
    <source>
        <dbReference type="ARBA" id="ARBA00022741"/>
    </source>
</evidence>
<dbReference type="FunFam" id="1.10.510.10:FF:001073">
    <property type="entry name" value="Long-flagella protein kinase, CMGC RCK"/>
    <property type="match status" value="1"/>
</dbReference>
<dbReference type="RefSeq" id="XP_068350566.1">
    <property type="nucleotide sequence ID" value="XM_068494860.1"/>
</dbReference>
<protein>
    <submittedName>
        <fullName evidence="6">Serine/threonine-protein kinase</fullName>
    </submittedName>
</protein>
<keyword evidence="2 3" id="KW-0067">ATP-binding</keyword>
<dbReference type="VEuPathDB" id="TrichDB:TRFO_09419"/>
<dbReference type="InterPro" id="IPR008271">
    <property type="entry name" value="Ser/Thr_kinase_AS"/>
</dbReference>
<keyword evidence="6" id="KW-0808">Transferase</keyword>
<keyword evidence="1 3" id="KW-0547">Nucleotide-binding</keyword>
<evidence type="ECO:0000313" key="7">
    <source>
        <dbReference type="Proteomes" id="UP000179807"/>
    </source>
</evidence>
<dbReference type="GO" id="GO:0005524">
    <property type="term" value="F:ATP binding"/>
    <property type="evidence" value="ECO:0007669"/>
    <property type="project" value="UniProtKB-UniRule"/>
</dbReference>
<dbReference type="SUPFAM" id="SSF56112">
    <property type="entry name" value="Protein kinase-like (PK-like)"/>
    <property type="match status" value="1"/>
</dbReference>
<keyword evidence="7" id="KW-1185">Reference proteome</keyword>
<dbReference type="PROSITE" id="PS00107">
    <property type="entry name" value="PROTEIN_KINASE_ATP"/>
    <property type="match status" value="1"/>
</dbReference>
<dbReference type="InterPro" id="IPR017441">
    <property type="entry name" value="Protein_kinase_ATP_BS"/>
</dbReference>
<dbReference type="Gene3D" id="3.30.200.20">
    <property type="entry name" value="Phosphorylase Kinase, domain 1"/>
    <property type="match status" value="1"/>
</dbReference>
<evidence type="ECO:0000256" key="3">
    <source>
        <dbReference type="PROSITE-ProRule" id="PRU10141"/>
    </source>
</evidence>
<dbReference type="GO" id="GO:0004672">
    <property type="term" value="F:protein kinase activity"/>
    <property type="evidence" value="ECO:0007669"/>
    <property type="project" value="InterPro"/>
</dbReference>
<dbReference type="Proteomes" id="UP000179807">
    <property type="component" value="Unassembled WGS sequence"/>
</dbReference>
<evidence type="ECO:0000313" key="6">
    <source>
        <dbReference type="EMBL" id="OHS97429.1"/>
    </source>
</evidence>